<organism evidence="17 18">
    <name type="scientific">Mycena sanguinolenta</name>
    <dbReference type="NCBI Taxonomy" id="230812"/>
    <lineage>
        <taxon>Eukaryota</taxon>
        <taxon>Fungi</taxon>
        <taxon>Dikarya</taxon>
        <taxon>Basidiomycota</taxon>
        <taxon>Agaricomycotina</taxon>
        <taxon>Agaricomycetes</taxon>
        <taxon>Agaricomycetidae</taxon>
        <taxon>Agaricales</taxon>
        <taxon>Marasmiineae</taxon>
        <taxon>Mycenaceae</taxon>
        <taxon>Mycena</taxon>
    </lineage>
</organism>
<keyword evidence="10" id="KW-0961">Cell wall biogenesis/degradation</keyword>
<keyword evidence="11" id="KW-0624">Polysaccharide degradation</keyword>
<dbReference type="InterPro" id="IPR011330">
    <property type="entry name" value="Glyco_hydro/deAcase_b/a-brl"/>
</dbReference>
<reference evidence="17" key="1">
    <citation type="submission" date="2020-05" db="EMBL/GenBank/DDBJ databases">
        <title>Mycena genomes resolve the evolution of fungal bioluminescence.</title>
        <authorList>
            <person name="Tsai I.J."/>
        </authorList>
    </citation>
    <scope>NUCLEOTIDE SEQUENCE</scope>
    <source>
        <strain evidence="17">160909Yilan</strain>
    </source>
</reference>
<evidence type="ECO:0000256" key="12">
    <source>
        <dbReference type="ARBA" id="ARBA00024056"/>
    </source>
</evidence>
<keyword evidence="15" id="KW-0732">Signal</keyword>
<dbReference type="GO" id="GO:0000272">
    <property type="term" value="P:polysaccharide catabolic process"/>
    <property type="evidence" value="ECO:0007669"/>
    <property type="project" value="UniProtKB-KW"/>
</dbReference>
<dbReference type="GO" id="GO:0005886">
    <property type="term" value="C:plasma membrane"/>
    <property type="evidence" value="ECO:0007669"/>
    <property type="project" value="UniProtKB-SubCell"/>
</dbReference>
<dbReference type="Gene3D" id="3.20.20.370">
    <property type="entry name" value="Glycoside hydrolase/deacetylase"/>
    <property type="match status" value="1"/>
</dbReference>
<protein>
    <recommendedName>
        <fullName evidence="12">chitin deacetylase</fullName>
        <ecNumber evidence="12">3.5.1.41</ecNumber>
    </recommendedName>
</protein>
<accession>A0A8H7CNM0</accession>
<evidence type="ECO:0000256" key="8">
    <source>
        <dbReference type="ARBA" id="ARBA00023285"/>
    </source>
</evidence>
<evidence type="ECO:0000256" key="13">
    <source>
        <dbReference type="ARBA" id="ARBA00048494"/>
    </source>
</evidence>
<dbReference type="AlphaFoldDB" id="A0A8H7CNM0"/>
<dbReference type="GO" id="GO:0004099">
    <property type="term" value="F:chitin deacetylase activity"/>
    <property type="evidence" value="ECO:0007669"/>
    <property type="project" value="UniProtKB-EC"/>
</dbReference>
<dbReference type="OrthoDB" id="407355at2759"/>
<evidence type="ECO:0000313" key="17">
    <source>
        <dbReference type="EMBL" id="KAF7344425.1"/>
    </source>
</evidence>
<evidence type="ECO:0000256" key="1">
    <source>
        <dbReference type="ARBA" id="ARBA00001941"/>
    </source>
</evidence>
<feature type="signal peptide" evidence="15">
    <location>
        <begin position="1"/>
        <end position="19"/>
    </location>
</feature>
<comment type="subcellular location">
    <subcellularLocation>
        <location evidence="2">Cell membrane</location>
        <topology evidence="2">Lipid-anchor</topology>
        <topology evidence="2">GPI-anchor</topology>
    </subcellularLocation>
</comment>
<feature type="compositionally biased region" description="Low complexity" evidence="14">
    <location>
        <begin position="374"/>
        <end position="401"/>
    </location>
</feature>
<evidence type="ECO:0000256" key="14">
    <source>
        <dbReference type="SAM" id="MobiDB-lite"/>
    </source>
</evidence>
<comment type="catalytic activity">
    <reaction evidence="13">
        <text>[(1-&gt;4)-N-acetyl-beta-D-glucosaminyl](n) + n H2O = chitosan + n acetate</text>
        <dbReference type="Rhea" id="RHEA:10464"/>
        <dbReference type="Rhea" id="RHEA-COMP:9593"/>
        <dbReference type="Rhea" id="RHEA-COMP:9597"/>
        <dbReference type="ChEBI" id="CHEBI:15377"/>
        <dbReference type="ChEBI" id="CHEBI:17029"/>
        <dbReference type="ChEBI" id="CHEBI:30089"/>
        <dbReference type="ChEBI" id="CHEBI:57704"/>
        <dbReference type="EC" id="3.5.1.41"/>
    </reaction>
    <physiologicalReaction direction="left-to-right" evidence="13">
        <dbReference type="Rhea" id="RHEA:10465"/>
    </physiologicalReaction>
</comment>
<dbReference type="InterPro" id="IPR002509">
    <property type="entry name" value="NODB_dom"/>
</dbReference>
<dbReference type="EC" id="3.5.1.41" evidence="12"/>
<comment type="cofactor">
    <cofactor evidence="1">
        <name>Co(2+)</name>
        <dbReference type="ChEBI" id="CHEBI:48828"/>
    </cofactor>
</comment>
<gene>
    <name evidence="17" type="ORF">MSAN_01923700</name>
</gene>
<dbReference type="InterPro" id="IPR050248">
    <property type="entry name" value="Polysacc_deacetylase_ArnD"/>
</dbReference>
<dbReference type="Pfam" id="PF01522">
    <property type="entry name" value="Polysacc_deac_1"/>
    <property type="match status" value="1"/>
</dbReference>
<evidence type="ECO:0000256" key="5">
    <source>
        <dbReference type="ARBA" id="ARBA00023024"/>
    </source>
</evidence>
<evidence type="ECO:0000313" key="18">
    <source>
        <dbReference type="Proteomes" id="UP000623467"/>
    </source>
</evidence>
<dbReference type="PROSITE" id="PS51677">
    <property type="entry name" value="NODB"/>
    <property type="match status" value="1"/>
</dbReference>
<dbReference type="Proteomes" id="UP000623467">
    <property type="component" value="Unassembled WGS sequence"/>
</dbReference>
<keyword evidence="5" id="KW-0146">Chitin degradation</keyword>
<dbReference type="GO" id="GO:0071555">
    <property type="term" value="P:cell wall organization"/>
    <property type="evidence" value="ECO:0007669"/>
    <property type="project" value="UniProtKB-KW"/>
</dbReference>
<evidence type="ECO:0000256" key="6">
    <source>
        <dbReference type="ARBA" id="ARBA00023136"/>
    </source>
</evidence>
<keyword evidence="8" id="KW-0170">Cobalt</keyword>
<keyword evidence="4" id="KW-0336">GPI-anchor</keyword>
<evidence type="ECO:0000256" key="7">
    <source>
        <dbReference type="ARBA" id="ARBA00023277"/>
    </source>
</evidence>
<dbReference type="PANTHER" id="PTHR10587">
    <property type="entry name" value="GLYCOSYL TRANSFERASE-RELATED"/>
    <property type="match status" value="1"/>
</dbReference>
<evidence type="ECO:0000256" key="9">
    <source>
        <dbReference type="ARBA" id="ARBA00023288"/>
    </source>
</evidence>
<keyword evidence="9" id="KW-0449">Lipoprotein</keyword>
<evidence type="ECO:0000256" key="2">
    <source>
        <dbReference type="ARBA" id="ARBA00004609"/>
    </source>
</evidence>
<dbReference type="PANTHER" id="PTHR10587:SF98">
    <property type="entry name" value="CHITIN DEACETYLASE"/>
    <property type="match status" value="1"/>
</dbReference>
<keyword evidence="4" id="KW-0325">Glycoprotein</keyword>
<comment type="caution">
    <text evidence="17">The sequence shown here is derived from an EMBL/GenBank/DDBJ whole genome shotgun (WGS) entry which is preliminary data.</text>
</comment>
<name>A0A8H7CNM0_9AGAR</name>
<feature type="domain" description="NodB homology" evidence="16">
    <location>
        <begin position="132"/>
        <end position="351"/>
    </location>
</feature>
<dbReference type="SUPFAM" id="SSF88713">
    <property type="entry name" value="Glycoside hydrolase/deacetylase"/>
    <property type="match status" value="1"/>
</dbReference>
<dbReference type="GO" id="GO:0006032">
    <property type="term" value="P:chitin catabolic process"/>
    <property type="evidence" value="ECO:0007669"/>
    <property type="project" value="UniProtKB-KW"/>
</dbReference>
<evidence type="ECO:0000256" key="15">
    <source>
        <dbReference type="SAM" id="SignalP"/>
    </source>
</evidence>
<evidence type="ECO:0000256" key="11">
    <source>
        <dbReference type="ARBA" id="ARBA00023326"/>
    </source>
</evidence>
<keyword evidence="6" id="KW-0472">Membrane</keyword>
<keyword evidence="7" id="KW-0119">Carbohydrate metabolism</keyword>
<dbReference type="GO" id="GO:0009272">
    <property type="term" value="P:fungal-type cell wall biogenesis"/>
    <property type="evidence" value="ECO:0007669"/>
    <property type="project" value="UniProtKB-ARBA"/>
</dbReference>
<dbReference type="EMBL" id="JACAZH010000021">
    <property type="protein sequence ID" value="KAF7344425.1"/>
    <property type="molecule type" value="Genomic_DNA"/>
</dbReference>
<keyword evidence="18" id="KW-1185">Reference proteome</keyword>
<feature type="chain" id="PRO_5034240971" description="chitin deacetylase" evidence="15">
    <location>
        <begin position="20"/>
        <end position="435"/>
    </location>
</feature>
<dbReference type="GO" id="GO:0098552">
    <property type="term" value="C:side of membrane"/>
    <property type="evidence" value="ECO:0007669"/>
    <property type="project" value="UniProtKB-KW"/>
</dbReference>
<proteinExistence type="predicted"/>
<evidence type="ECO:0000256" key="4">
    <source>
        <dbReference type="ARBA" id="ARBA00022622"/>
    </source>
</evidence>
<evidence type="ECO:0000256" key="10">
    <source>
        <dbReference type="ARBA" id="ARBA00023316"/>
    </source>
</evidence>
<sequence length="435" mass="46689">MRTSISIAAAFLLLSGAHAQTPTDEASEAALTDMTEECTNYNYAPVVNAASSFPTLWTPVSSVPTTDPGYAKFIAMNASIPNIAPKGTLGVPDNTINTYPSSDPDCWWTESQCTTPKTAGVNPDIASVPEPRTLGYGFDDGPNCSHNAFYDYLESKNQKATLYYIGSSVMIWPLQAQRAVADGHEICVRECLFSDIYLGLYGTLASDDTWSHRSMTAFNNEQAFGELWYTMQAIKLVTGVTPTCWRPPLGDVDDRIRYIAQQLGLETIIWKYDTFDWQANDAAITPPVTPQDVQNNYNTFINDATSGDFNTIGAIVLTHELNNFTMQTAIDNYEKLVAAFDHIMPVGVALNKTTPYVETNYTQSNFEEYVAARAGGSNSTSGSSGSSATGSNSGSPSGTGSKAQTTGTGSSAGVTIRASGLTLVLALVGALFIAQ</sequence>
<evidence type="ECO:0000256" key="3">
    <source>
        <dbReference type="ARBA" id="ARBA00022475"/>
    </source>
</evidence>
<feature type="region of interest" description="Disordered" evidence="14">
    <location>
        <begin position="374"/>
        <end position="409"/>
    </location>
</feature>
<evidence type="ECO:0000259" key="16">
    <source>
        <dbReference type="PROSITE" id="PS51677"/>
    </source>
</evidence>
<keyword evidence="3" id="KW-1003">Cell membrane</keyword>